<comment type="similarity">
    <text evidence="2 13">Belongs to the type III secretion exporter family.</text>
</comment>
<evidence type="ECO:0000256" key="1">
    <source>
        <dbReference type="ARBA" id="ARBA00004651"/>
    </source>
</evidence>
<comment type="subcellular location">
    <subcellularLocation>
        <location evidence="1">Cell membrane</location>
        <topology evidence="1">Multi-pass membrane protein</topology>
    </subcellularLocation>
</comment>
<keyword evidence="15" id="KW-0282">Flagellum</keyword>
<dbReference type="Proteomes" id="UP000298805">
    <property type="component" value="Chromosome"/>
</dbReference>
<reference evidence="15 16" key="2">
    <citation type="submission" date="2018-11" db="EMBL/GenBank/DDBJ databases">
        <title>Genomic Encyclopedia of Type Strains, Phase IV (KMG-IV): sequencing the most valuable type-strain genomes for metagenomic binning, comparative biology and taxonomic classification.</title>
        <authorList>
            <person name="Goeker M."/>
        </authorList>
    </citation>
    <scope>NUCLEOTIDE SEQUENCE [LARGE SCALE GENOMIC DNA]</scope>
    <source>
        <strain evidence="15 16">DSM 27783</strain>
    </source>
</reference>
<gene>
    <name evidence="13 14" type="primary">flhB</name>
    <name evidence="14" type="ORF">C6V80_01750</name>
    <name evidence="15" type="ORF">EDC58_1078</name>
</gene>
<accession>A0AAJ4RCU7</accession>
<feature type="transmembrane region" description="Helical" evidence="13">
    <location>
        <begin position="85"/>
        <end position="114"/>
    </location>
</feature>
<keyword evidence="15" id="KW-0969">Cilium</keyword>
<dbReference type="PANTHER" id="PTHR30531">
    <property type="entry name" value="FLAGELLAR BIOSYNTHETIC PROTEIN FLHB"/>
    <property type="match status" value="1"/>
</dbReference>
<keyword evidence="10 13" id="KW-0472">Membrane</keyword>
<dbReference type="EMBL" id="RJVK01000002">
    <property type="protein sequence ID" value="ROR40093.1"/>
    <property type="molecule type" value="Genomic_DNA"/>
</dbReference>
<evidence type="ECO:0000313" key="14">
    <source>
        <dbReference type="EMBL" id="QCI27732.1"/>
    </source>
</evidence>
<dbReference type="FunFam" id="3.40.1690.10:FF:000001">
    <property type="entry name" value="Flagellar biosynthetic protein FlhB"/>
    <property type="match status" value="1"/>
</dbReference>
<dbReference type="PANTHER" id="PTHR30531:SF12">
    <property type="entry name" value="FLAGELLAR BIOSYNTHETIC PROTEIN FLHB"/>
    <property type="match status" value="1"/>
</dbReference>
<keyword evidence="9 13" id="KW-1133">Transmembrane helix</keyword>
<evidence type="ECO:0000256" key="4">
    <source>
        <dbReference type="ARBA" id="ARBA00022448"/>
    </source>
</evidence>
<evidence type="ECO:0000313" key="15">
    <source>
        <dbReference type="EMBL" id="ROR40093.1"/>
    </source>
</evidence>
<dbReference type="InterPro" id="IPR006135">
    <property type="entry name" value="T3SS_substrate_exporter"/>
</dbReference>
<dbReference type="AlphaFoldDB" id="A0AAJ4RCU7"/>
<dbReference type="GO" id="GO:0044780">
    <property type="term" value="P:bacterial-type flagellum assembly"/>
    <property type="evidence" value="ECO:0007669"/>
    <property type="project" value="InterPro"/>
</dbReference>
<dbReference type="Gene3D" id="6.10.250.2080">
    <property type="match status" value="1"/>
</dbReference>
<dbReference type="SUPFAM" id="SSF160544">
    <property type="entry name" value="EscU C-terminal domain-like"/>
    <property type="match status" value="1"/>
</dbReference>
<evidence type="ECO:0000256" key="6">
    <source>
        <dbReference type="ARBA" id="ARBA00022692"/>
    </source>
</evidence>
<evidence type="ECO:0000256" key="13">
    <source>
        <dbReference type="RuleBase" id="RU364091"/>
    </source>
</evidence>
<feature type="transmembrane region" description="Helical" evidence="13">
    <location>
        <begin position="146"/>
        <end position="166"/>
    </location>
</feature>
<evidence type="ECO:0000256" key="12">
    <source>
        <dbReference type="ARBA" id="ARBA00025078"/>
    </source>
</evidence>
<evidence type="ECO:0000256" key="9">
    <source>
        <dbReference type="ARBA" id="ARBA00022989"/>
    </source>
</evidence>
<evidence type="ECO:0000256" key="8">
    <source>
        <dbReference type="ARBA" id="ARBA00022927"/>
    </source>
</evidence>
<dbReference type="GO" id="GO:0005886">
    <property type="term" value="C:plasma membrane"/>
    <property type="evidence" value="ECO:0007669"/>
    <property type="project" value="UniProtKB-SubCell"/>
</dbReference>
<dbReference type="GO" id="GO:0009306">
    <property type="term" value="P:protein secretion"/>
    <property type="evidence" value="ECO:0007669"/>
    <property type="project" value="InterPro"/>
</dbReference>
<proteinExistence type="inferred from homology"/>
<keyword evidence="4 13" id="KW-0813">Transport</keyword>
<evidence type="ECO:0000256" key="11">
    <source>
        <dbReference type="ARBA" id="ARBA00023225"/>
    </source>
</evidence>
<name>A0AAJ4RCU7_9BACT</name>
<keyword evidence="7 13" id="KW-1005">Bacterial flagellum biogenesis</keyword>
<dbReference type="PRINTS" id="PR00950">
    <property type="entry name" value="TYPE3IMSPROT"/>
</dbReference>
<dbReference type="EMBL" id="CP027432">
    <property type="protein sequence ID" value="QCI27732.1"/>
    <property type="molecule type" value="Genomic_DNA"/>
</dbReference>
<evidence type="ECO:0000313" key="16">
    <source>
        <dbReference type="Proteomes" id="UP000272781"/>
    </source>
</evidence>
<reference evidence="14" key="3">
    <citation type="submission" date="2019-06" db="EMBL/GenBank/DDBJ databases">
        <title>A comparative analysis of the Nautiliaceae.</title>
        <authorList>
            <person name="Grosche A."/>
            <person name="Smedile F."/>
            <person name="Vetriani C."/>
        </authorList>
    </citation>
    <scope>NUCLEOTIDE SEQUENCE</scope>
    <source>
        <strain evidence="14">TB6</strain>
    </source>
</reference>
<feature type="transmembrane region" description="Helical" evidence="13">
    <location>
        <begin position="58"/>
        <end position="79"/>
    </location>
</feature>
<evidence type="ECO:0000256" key="10">
    <source>
        <dbReference type="ARBA" id="ARBA00023136"/>
    </source>
</evidence>
<dbReference type="InterPro" id="IPR006136">
    <property type="entry name" value="FlhB"/>
</dbReference>
<keyword evidence="5 13" id="KW-1003">Cell membrane</keyword>
<keyword evidence="17" id="KW-1185">Reference proteome</keyword>
<comment type="function">
    <text evidence="12 13">Required for formation of the rod structure in the basal body of the flagellar apparatus. Together with FliI and FliH, may constitute the export apparatus of flagellin.</text>
</comment>
<evidence type="ECO:0000256" key="3">
    <source>
        <dbReference type="ARBA" id="ARBA00021622"/>
    </source>
</evidence>
<dbReference type="Gene3D" id="3.40.1690.10">
    <property type="entry name" value="secretion proteins EscU"/>
    <property type="match status" value="1"/>
</dbReference>
<evidence type="ECO:0000256" key="7">
    <source>
        <dbReference type="ARBA" id="ARBA00022795"/>
    </source>
</evidence>
<dbReference type="Proteomes" id="UP000272781">
    <property type="component" value="Unassembled WGS sequence"/>
</dbReference>
<sequence length="351" mass="40478">MADDMEKTEEPTPKKLEDARKEGNIAKSMEMSAFVVLLVASVVIIFYIKYVTYYMEDFYRYFISFVGVEITKSVVFNLILKATQYIFIVLAPVFIALILAGIIGNVGQFGFLFTTKPLIPKFEKINPVKGLKRLFSAKTVVEGIKMILKSIIAFLVGFWLFFDFIHDMPRVESMEFFEQIKWFSDKAVILIFSMLGVFFVFAVLDFAYQKYSYKKSMRMSKQEIKDEYKQTEGNPEVKAKIRQIQREMAKKRMMSEVPKADVVITNPTHYAVAIRYDKTKDEAPRVIAKGVDNLALKIKEIAREHDVMIVENPPLARELYKSVDVDEIIPPKLYKAVAEVLAYVYRAKGMV</sequence>
<dbReference type="InterPro" id="IPR029025">
    <property type="entry name" value="T3SS_substrate_exporter_C"/>
</dbReference>
<dbReference type="Pfam" id="PF01312">
    <property type="entry name" value="Bac_export_2"/>
    <property type="match status" value="1"/>
</dbReference>
<reference evidence="17" key="1">
    <citation type="submission" date="2018-03" db="EMBL/GenBank/DDBJ databases">
        <title>A comparative analysis of the Nautiliaceae.</title>
        <authorList>
            <person name="Grosche A."/>
            <person name="Smedile F."/>
            <person name="Vetriani C."/>
        </authorList>
    </citation>
    <scope>NUCLEOTIDE SEQUENCE [LARGE SCALE GENOMIC DNA]</scope>
    <source>
        <strain evidence="17">TB6</strain>
    </source>
</reference>
<keyword evidence="11 13" id="KW-1006">Bacterial flagellum protein export</keyword>
<keyword evidence="6 13" id="KW-0812">Transmembrane</keyword>
<dbReference type="NCBIfam" id="TIGR00328">
    <property type="entry name" value="flhB"/>
    <property type="match status" value="1"/>
</dbReference>
<keyword evidence="15" id="KW-0966">Cell projection</keyword>
<protein>
    <recommendedName>
        <fullName evidence="3 13">Flagellar biosynthetic protein FlhB</fullName>
    </recommendedName>
</protein>
<evidence type="ECO:0000256" key="2">
    <source>
        <dbReference type="ARBA" id="ARBA00010690"/>
    </source>
</evidence>
<feature type="transmembrane region" description="Helical" evidence="13">
    <location>
        <begin position="31"/>
        <end position="51"/>
    </location>
</feature>
<evidence type="ECO:0000313" key="17">
    <source>
        <dbReference type="Proteomes" id="UP000298805"/>
    </source>
</evidence>
<evidence type="ECO:0000256" key="5">
    <source>
        <dbReference type="ARBA" id="ARBA00022475"/>
    </source>
</evidence>
<keyword evidence="8 13" id="KW-0653">Protein transport</keyword>
<organism evidence="15 16">
    <name type="scientific">Caminibacter pacificus</name>
    <dbReference type="NCBI Taxonomy" id="1424653"/>
    <lineage>
        <taxon>Bacteria</taxon>
        <taxon>Pseudomonadati</taxon>
        <taxon>Campylobacterota</taxon>
        <taxon>Epsilonproteobacteria</taxon>
        <taxon>Nautiliales</taxon>
        <taxon>Nautiliaceae</taxon>
        <taxon>Caminibacter</taxon>
    </lineage>
</organism>
<feature type="transmembrane region" description="Helical" evidence="13">
    <location>
        <begin position="186"/>
        <end position="208"/>
    </location>
</feature>